<evidence type="ECO:0000313" key="4">
    <source>
        <dbReference type="EMBL" id="KGJ74240.1"/>
    </source>
</evidence>
<dbReference type="Proteomes" id="UP000029864">
    <property type="component" value="Unassembled WGS sequence"/>
</dbReference>
<dbReference type="EMBL" id="JPXF01000040">
    <property type="protein sequence ID" value="KGJ74240.1"/>
    <property type="molecule type" value="Genomic_DNA"/>
</dbReference>
<name>A0A099J816_9MICO</name>
<dbReference type="EMBL" id="JACHBQ010000001">
    <property type="protein sequence ID" value="MBB5641455.1"/>
    <property type="molecule type" value="Genomic_DNA"/>
</dbReference>
<dbReference type="GO" id="GO:0036088">
    <property type="term" value="P:D-serine catabolic process"/>
    <property type="evidence" value="ECO:0007669"/>
    <property type="project" value="TreeGrafter"/>
</dbReference>
<keyword evidence="6" id="KW-1185">Reference proteome</keyword>
<dbReference type="PANTHER" id="PTHR28004:SF2">
    <property type="entry name" value="D-SERINE DEHYDRATASE"/>
    <property type="match status" value="1"/>
</dbReference>
<reference evidence="4 6" key="1">
    <citation type="submission" date="2014-08" db="EMBL/GenBank/DDBJ databases">
        <authorList>
            <person name="Sisinthy S."/>
        </authorList>
    </citation>
    <scope>NUCLEOTIDE SEQUENCE [LARGE SCALE GENOMIC DNA]</scope>
    <source>
        <strain evidence="4 6">RuG17</strain>
    </source>
</reference>
<accession>A0A099J816</accession>
<evidence type="ECO:0000259" key="3">
    <source>
        <dbReference type="SMART" id="SM01119"/>
    </source>
</evidence>
<evidence type="ECO:0000256" key="2">
    <source>
        <dbReference type="ARBA" id="ARBA00023239"/>
    </source>
</evidence>
<dbReference type="InterPro" id="IPR051466">
    <property type="entry name" value="D-amino_acid_metab_enzyme"/>
</dbReference>
<dbReference type="SMART" id="SM01119">
    <property type="entry name" value="D-ser_dehydrat"/>
    <property type="match status" value="1"/>
</dbReference>
<dbReference type="AlphaFoldDB" id="A0A099J816"/>
<dbReference type="InterPro" id="IPR029066">
    <property type="entry name" value="PLP-binding_barrel"/>
</dbReference>
<dbReference type="PANTHER" id="PTHR28004">
    <property type="entry name" value="ZGC:162816-RELATED"/>
    <property type="match status" value="1"/>
</dbReference>
<evidence type="ECO:0000313" key="5">
    <source>
        <dbReference type="EMBL" id="MBB5641455.1"/>
    </source>
</evidence>
<dbReference type="eggNOG" id="COG3616">
    <property type="taxonomic scope" value="Bacteria"/>
</dbReference>
<dbReference type="InterPro" id="IPR001608">
    <property type="entry name" value="Ala_racemase_N"/>
</dbReference>
<feature type="domain" description="D-serine dehydratase-like" evidence="3">
    <location>
        <begin position="251"/>
        <end position="339"/>
    </location>
</feature>
<sequence length="356" mass="37044">MSTAAQNVPTPSLVIDEERLDDNIAGMAAFAARAGLALRPHVKTHKSVEIARRQVAAGAIGITVATISEAEVFATAGMTDIFIAYPLWLDDDKARRLREILQITPLLIGIDSVEGAARLASGTEGLTNRLSVLVEIDSGHHRSGVSAAEAGHVASAAAGLGLDVVGVFTFPGHSYSPEKRQAAAADEMHALAAAVAALAGEGITARIVSGGSTPSVEFADASVLTDLRPGVYVFGDAQQWELGTCSPESIALTVLATVVSRTPERVVADAGSKALAADRGAFSTGFGRLLDHPEARLSAISEHHVTITGLECAPGTRLRVVPNHVCNAVNLADAYVVMREGQIVATWPVDARGRNI</sequence>
<evidence type="ECO:0000256" key="1">
    <source>
        <dbReference type="ARBA" id="ARBA00005323"/>
    </source>
</evidence>
<keyword evidence="2" id="KW-0456">Lyase</keyword>
<organism evidence="4 6">
    <name type="scientific">Cryobacterium roopkundense</name>
    <dbReference type="NCBI Taxonomy" id="1001240"/>
    <lineage>
        <taxon>Bacteria</taxon>
        <taxon>Bacillati</taxon>
        <taxon>Actinomycetota</taxon>
        <taxon>Actinomycetes</taxon>
        <taxon>Micrococcales</taxon>
        <taxon>Microbacteriaceae</taxon>
        <taxon>Cryobacterium</taxon>
    </lineage>
</organism>
<dbReference type="GO" id="GO:0008721">
    <property type="term" value="F:D-serine ammonia-lyase activity"/>
    <property type="evidence" value="ECO:0007669"/>
    <property type="project" value="TreeGrafter"/>
</dbReference>
<comment type="caution">
    <text evidence="4">The sequence shown here is derived from an EMBL/GenBank/DDBJ whole genome shotgun (WGS) entry which is preliminary data.</text>
</comment>
<dbReference type="Gene3D" id="2.40.37.20">
    <property type="entry name" value="D-serine dehydratase-like domain"/>
    <property type="match status" value="1"/>
</dbReference>
<dbReference type="RefSeq" id="WP_035836716.1">
    <property type="nucleotide sequence ID" value="NZ_JACHBQ010000001.1"/>
</dbReference>
<dbReference type="SUPFAM" id="SSF51419">
    <property type="entry name" value="PLP-binding barrel"/>
    <property type="match status" value="1"/>
</dbReference>
<dbReference type="InterPro" id="IPR042208">
    <property type="entry name" value="D-ser_dehydrat-like_sf"/>
</dbReference>
<comment type="similarity">
    <text evidence="1">Belongs to the DSD1 family.</text>
</comment>
<proteinExistence type="inferred from homology"/>
<dbReference type="STRING" id="1001240.GY21_10735"/>
<dbReference type="Pfam" id="PF14031">
    <property type="entry name" value="D-ser_dehydrat"/>
    <property type="match status" value="1"/>
</dbReference>
<evidence type="ECO:0000313" key="6">
    <source>
        <dbReference type="Proteomes" id="UP000029864"/>
    </source>
</evidence>
<evidence type="ECO:0000313" key="7">
    <source>
        <dbReference type="Proteomes" id="UP000561726"/>
    </source>
</evidence>
<reference evidence="5 7" key="2">
    <citation type="submission" date="2020-08" db="EMBL/GenBank/DDBJ databases">
        <title>Sequencing the genomes of 1000 actinobacteria strains.</title>
        <authorList>
            <person name="Klenk H.-P."/>
        </authorList>
    </citation>
    <scope>NUCLEOTIDE SEQUENCE [LARGE SCALE GENOMIC DNA]</scope>
    <source>
        <strain evidence="5 7">DSM 21065</strain>
    </source>
</reference>
<dbReference type="Proteomes" id="UP000561726">
    <property type="component" value="Unassembled WGS sequence"/>
</dbReference>
<gene>
    <name evidence="5" type="ORF">BJ997_002003</name>
    <name evidence="4" type="ORF">GY21_10735</name>
</gene>
<dbReference type="InterPro" id="IPR026956">
    <property type="entry name" value="D-ser_dehydrat-like_dom"/>
</dbReference>
<dbReference type="Gene3D" id="3.20.20.10">
    <property type="entry name" value="Alanine racemase"/>
    <property type="match status" value="1"/>
</dbReference>
<protein>
    <submittedName>
        <fullName evidence="4">Alanine racemase</fullName>
    </submittedName>
    <submittedName>
        <fullName evidence="5">D-serine deaminase-like pyridoxal phosphate-dependent protein</fullName>
    </submittedName>
</protein>
<dbReference type="Pfam" id="PF01168">
    <property type="entry name" value="Ala_racemase_N"/>
    <property type="match status" value="1"/>
</dbReference>